<dbReference type="NCBIfam" id="TIGR00254">
    <property type="entry name" value="GGDEF"/>
    <property type="match status" value="1"/>
</dbReference>
<dbReference type="CDD" id="cd12912">
    <property type="entry name" value="PDC2_MCP_like"/>
    <property type="match status" value="1"/>
</dbReference>
<keyword evidence="4 6" id="KW-1133">Transmembrane helix</keyword>
<evidence type="ECO:0000256" key="3">
    <source>
        <dbReference type="ARBA" id="ARBA00022692"/>
    </source>
</evidence>
<name>A0A1B2DJZ1_9BACL</name>
<keyword evidence="2" id="KW-1003">Cell membrane</keyword>
<evidence type="ECO:0000256" key="4">
    <source>
        <dbReference type="ARBA" id="ARBA00022989"/>
    </source>
</evidence>
<protein>
    <recommendedName>
        <fullName evidence="7">GGDEF domain-containing protein</fullName>
    </recommendedName>
</protein>
<dbReference type="PANTHER" id="PTHR45138">
    <property type="entry name" value="REGULATORY COMPONENTS OF SENSORY TRANSDUCTION SYSTEM"/>
    <property type="match status" value="1"/>
</dbReference>
<dbReference type="GO" id="GO:0005886">
    <property type="term" value="C:plasma membrane"/>
    <property type="evidence" value="ECO:0007669"/>
    <property type="project" value="UniProtKB-SubCell"/>
</dbReference>
<dbReference type="Pfam" id="PF00990">
    <property type="entry name" value="GGDEF"/>
    <property type="match status" value="1"/>
</dbReference>
<dbReference type="PANTHER" id="PTHR45138:SF9">
    <property type="entry name" value="DIGUANYLATE CYCLASE DGCM-RELATED"/>
    <property type="match status" value="1"/>
</dbReference>
<gene>
    <name evidence="8" type="ORF">BBD42_17110</name>
</gene>
<evidence type="ECO:0000256" key="1">
    <source>
        <dbReference type="ARBA" id="ARBA00004651"/>
    </source>
</evidence>
<keyword evidence="3 6" id="KW-0812">Transmembrane</keyword>
<dbReference type="AlphaFoldDB" id="A0A1B2DJZ1"/>
<dbReference type="Gene3D" id="3.30.450.20">
    <property type="entry name" value="PAS domain"/>
    <property type="match status" value="2"/>
</dbReference>
<dbReference type="EMBL" id="CP016808">
    <property type="protein sequence ID" value="ANY68001.1"/>
    <property type="molecule type" value="Genomic_DNA"/>
</dbReference>
<proteinExistence type="predicted"/>
<organism evidence="8">
    <name type="scientific">Paenibacillus sp. BIHB 4019</name>
    <dbReference type="NCBI Taxonomy" id="1870819"/>
    <lineage>
        <taxon>Bacteria</taxon>
        <taxon>Bacillati</taxon>
        <taxon>Bacillota</taxon>
        <taxon>Bacilli</taxon>
        <taxon>Bacillales</taxon>
        <taxon>Paenibacillaceae</taxon>
        <taxon>Paenibacillus</taxon>
    </lineage>
</organism>
<keyword evidence="5 6" id="KW-0472">Membrane</keyword>
<dbReference type="Pfam" id="PF02743">
    <property type="entry name" value="dCache_1"/>
    <property type="match status" value="1"/>
</dbReference>
<sequence>MKAPLSAYKKRKISLATVLSGLVFLCVLVTIILVLLSSFRSSKLLMERTALSTNFSKASKMSDTLDALTKTIRLSLKYSVQIEQEGMWDEPDQVQRMNEDLNLMKHSSNFFNSIVVVDKHGIIRGATEEISSLINEPITSASLKQALASRRSSISDPFFDERTGNLFIMVSEPLYDKNQQYEGFIGGSIYLKKNNVMNTIFEKNTNDFLESYFYIVDQQGNLLFHPDPMLIGKNISKNMVVKKLMAGQSGSEMITSINGSELLVGYASVKENGWGIVAATPMQSIKDQLVYHFKNAAVTIAIPLLLLIFAVIILARRIANPFLKLSQFVSQLGDAGELSTWRKNHWIRETDLLIKSTINVGSLIQAQHHQLTKDAETDPLTGLMNRRTLIKFLTLWMEEKLPFSIIIIDIDRFKRVNDKFGHQAGDAVLRQLAQTVIHAIRPEDIGYRYGGEELVILLQQTALPEAYLVAEQLRIAVEEGVDPVVGRVTISQGVAQYPLHGTSPEELLQKADQALYQAKNAGRNQTIAAAAEV</sequence>
<dbReference type="CDD" id="cd18773">
    <property type="entry name" value="PDC1_HK_sensor"/>
    <property type="match status" value="1"/>
</dbReference>
<dbReference type="InterPro" id="IPR000160">
    <property type="entry name" value="GGDEF_dom"/>
</dbReference>
<feature type="transmembrane region" description="Helical" evidence="6">
    <location>
        <begin position="296"/>
        <end position="315"/>
    </location>
</feature>
<dbReference type="InterPro" id="IPR043128">
    <property type="entry name" value="Rev_trsase/Diguanyl_cyclase"/>
</dbReference>
<dbReference type="InterPro" id="IPR029787">
    <property type="entry name" value="Nucleotide_cyclase"/>
</dbReference>
<dbReference type="SUPFAM" id="SSF103190">
    <property type="entry name" value="Sensory domain-like"/>
    <property type="match status" value="2"/>
</dbReference>
<dbReference type="PROSITE" id="PS50887">
    <property type="entry name" value="GGDEF"/>
    <property type="match status" value="1"/>
</dbReference>
<dbReference type="InterPro" id="IPR050469">
    <property type="entry name" value="Diguanylate_Cyclase"/>
</dbReference>
<comment type="subcellular location">
    <subcellularLocation>
        <location evidence="1">Cell membrane</location>
        <topology evidence="1">Multi-pass membrane protein</topology>
    </subcellularLocation>
</comment>
<evidence type="ECO:0000256" key="2">
    <source>
        <dbReference type="ARBA" id="ARBA00022475"/>
    </source>
</evidence>
<accession>A0A1B2DJZ1</accession>
<dbReference type="GO" id="GO:0052621">
    <property type="term" value="F:diguanylate cyclase activity"/>
    <property type="evidence" value="ECO:0007669"/>
    <property type="project" value="TreeGrafter"/>
</dbReference>
<dbReference type="FunFam" id="3.30.70.270:FF:000001">
    <property type="entry name" value="Diguanylate cyclase domain protein"/>
    <property type="match status" value="1"/>
</dbReference>
<dbReference type="SUPFAM" id="SSF55073">
    <property type="entry name" value="Nucleotide cyclase"/>
    <property type="match status" value="1"/>
</dbReference>
<feature type="transmembrane region" description="Helical" evidence="6">
    <location>
        <begin position="12"/>
        <end position="36"/>
    </location>
</feature>
<dbReference type="Gene3D" id="3.30.70.270">
    <property type="match status" value="1"/>
</dbReference>
<dbReference type="RefSeq" id="WP_099519168.1">
    <property type="nucleotide sequence ID" value="NZ_CP016808.1"/>
</dbReference>
<feature type="domain" description="GGDEF" evidence="7">
    <location>
        <begin position="401"/>
        <end position="531"/>
    </location>
</feature>
<evidence type="ECO:0000259" key="7">
    <source>
        <dbReference type="PROSITE" id="PS50887"/>
    </source>
</evidence>
<evidence type="ECO:0000313" key="8">
    <source>
        <dbReference type="EMBL" id="ANY68001.1"/>
    </source>
</evidence>
<dbReference type="CDD" id="cd01949">
    <property type="entry name" value="GGDEF"/>
    <property type="match status" value="1"/>
</dbReference>
<evidence type="ECO:0000256" key="6">
    <source>
        <dbReference type="SAM" id="Phobius"/>
    </source>
</evidence>
<dbReference type="InterPro" id="IPR033479">
    <property type="entry name" value="dCache_1"/>
</dbReference>
<dbReference type="InterPro" id="IPR029151">
    <property type="entry name" value="Sensor-like_sf"/>
</dbReference>
<evidence type="ECO:0000256" key="5">
    <source>
        <dbReference type="ARBA" id="ARBA00023136"/>
    </source>
</evidence>
<dbReference type="SMART" id="SM00267">
    <property type="entry name" value="GGDEF"/>
    <property type="match status" value="1"/>
</dbReference>
<reference evidence="8" key="1">
    <citation type="submission" date="2016-08" db="EMBL/GenBank/DDBJ databases">
        <title>Complete Genome Seqeunce of Paenibacillus sp. BIHB 4019 from tea rhizoplane.</title>
        <authorList>
            <person name="Thakur R."/>
            <person name="Swarnkar M.K."/>
            <person name="Gulati A."/>
        </authorList>
    </citation>
    <scope>NUCLEOTIDE SEQUENCE [LARGE SCALE GENOMIC DNA]</scope>
    <source>
        <strain evidence="8">BIHB4019</strain>
    </source>
</reference>